<dbReference type="KEGG" id="palo:E6C60_2060"/>
<keyword evidence="2" id="KW-1185">Reference proteome</keyword>
<proteinExistence type="predicted"/>
<evidence type="ECO:0000313" key="2">
    <source>
        <dbReference type="Proteomes" id="UP000300879"/>
    </source>
</evidence>
<gene>
    <name evidence="1" type="ORF">E6C60_2060</name>
</gene>
<accession>A0A4P8XK72</accession>
<organism evidence="1 2">
    <name type="scientific">Paenibacillus algicola</name>
    <dbReference type="NCBI Taxonomy" id="2565926"/>
    <lineage>
        <taxon>Bacteria</taxon>
        <taxon>Bacillati</taxon>
        <taxon>Bacillota</taxon>
        <taxon>Bacilli</taxon>
        <taxon>Bacillales</taxon>
        <taxon>Paenibacillaceae</taxon>
        <taxon>Paenibacillus</taxon>
    </lineage>
</organism>
<dbReference type="AlphaFoldDB" id="A0A4P8XK72"/>
<sequence>MLEVAAYAAMFIAACSLAFNLQQEIGTTQKSYYEARFMQKKNLTAYEIHDAGAPRSALLKLTSAQVYYMLTHAEEAYLIELEGHSFVSGRQAASPVILQNLADNAMYEAEYEYDAEGRVKLIKLSKE</sequence>
<reference evidence="1 2" key="1">
    <citation type="submission" date="2019-05" db="EMBL/GenBank/DDBJ databases">
        <authorList>
            <person name="Chen C."/>
        </authorList>
    </citation>
    <scope>NUCLEOTIDE SEQUENCE [LARGE SCALE GENOMIC DNA]</scope>
    <source>
        <strain evidence="1 2">HB172198</strain>
    </source>
</reference>
<protein>
    <submittedName>
        <fullName evidence="1">Uncharacterized protein</fullName>
    </submittedName>
</protein>
<dbReference type="Proteomes" id="UP000300879">
    <property type="component" value="Chromosome"/>
</dbReference>
<dbReference type="EMBL" id="CP040396">
    <property type="protein sequence ID" value="QCT02775.1"/>
    <property type="molecule type" value="Genomic_DNA"/>
</dbReference>
<evidence type="ECO:0000313" key="1">
    <source>
        <dbReference type="EMBL" id="QCT02775.1"/>
    </source>
</evidence>
<name>A0A4P8XK72_9BACL</name>